<accession>A0A194XT81</accession>
<feature type="compositionally biased region" description="Low complexity" evidence="1">
    <location>
        <begin position="696"/>
        <end position="709"/>
    </location>
</feature>
<keyword evidence="2" id="KW-1133">Transmembrane helix</keyword>
<evidence type="ECO:0000256" key="1">
    <source>
        <dbReference type="SAM" id="MobiDB-lite"/>
    </source>
</evidence>
<evidence type="ECO:0000313" key="4">
    <source>
        <dbReference type="Proteomes" id="UP000070700"/>
    </source>
</evidence>
<sequence>MSSDLKVYVGFWVNYSKGAILGSTLTLPERNGVILIAAVAIFIQLIGLQSWGIIRFITHQFRTTTQARDGLFHQQQAILRNDTSDIGTVWWFTRMAYAWRSRTQKISRRSIGVILIAILHLVAFGAASVLASHITTTDDQVLGVRSPYCGAWALDTSDPFDSSTYIPYATYMETTMQTSDKYVQDCLVQGQSLPECKTFKQLGFNWTSSTNQPCPFDDMCLGSGDNSLHLDTGLLDSSRDFGINGKAEDRIQWRKTATCVPITTSGYSKHGASTMTYDRFNDKGTSNFTYTAVFYGPNADFNLSSMGITDPNLINSIYILTNYQDVEIVLTSSMYDLVNFVAEPPEDEVEVDFYAMPALVVPDTTLTLAFASLKGGYTEPSNDLWLPAHVEYNLTYSGSTGQINKTIYLLDNSVSVLGCIEQHQFCNPSPVSSKNATCTQMRSITHTFSDEEFDVFDNSRQIYIANLLSDQAANSQFTIAMFNAPLLAESFASVGFSLPIAADQWILEVKNWWTVSLAGTQRLLTEIAIGPASSQYNQFIPPNQASNDTDLAFFCDHQIIRRDDYTNFYTLSISLIFALGVVLFLVNQCLETVVGWYRSKFKTGRWRQRAWWAEGTLQLQRRAFEGIGIKGWERDEWDRVPVTEERKMFSALRNWDEMLPVAADHKGTSIVHLEKVQSPTSSEESKLRNVIVQVHSTTSSTSGGLSAGSDGRPRSV</sequence>
<dbReference type="EMBL" id="KQ947405">
    <property type="protein sequence ID" value="KUJ23520.1"/>
    <property type="molecule type" value="Genomic_DNA"/>
</dbReference>
<evidence type="ECO:0000313" key="3">
    <source>
        <dbReference type="EMBL" id="KUJ23520.1"/>
    </source>
</evidence>
<dbReference type="AlphaFoldDB" id="A0A194XT81"/>
<feature type="transmembrane region" description="Helical" evidence="2">
    <location>
        <begin position="33"/>
        <end position="54"/>
    </location>
</feature>
<proteinExistence type="predicted"/>
<name>A0A194XT81_MOLSC</name>
<dbReference type="GeneID" id="28815379"/>
<dbReference type="InParanoid" id="A0A194XT81"/>
<keyword evidence="2" id="KW-0472">Membrane</keyword>
<evidence type="ECO:0000256" key="2">
    <source>
        <dbReference type="SAM" id="Phobius"/>
    </source>
</evidence>
<organism evidence="3 4">
    <name type="scientific">Mollisia scopiformis</name>
    <name type="common">Conifer needle endophyte fungus</name>
    <name type="synonym">Phialocephala scopiformis</name>
    <dbReference type="NCBI Taxonomy" id="149040"/>
    <lineage>
        <taxon>Eukaryota</taxon>
        <taxon>Fungi</taxon>
        <taxon>Dikarya</taxon>
        <taxon>Ascomycota</taxon>
        <taxon>Pezizomycotina</taxon>
        <taxon>Leotiomycetes</taxon>
        <taxon>Helotiales</taxon>
        <taxon>Mollisiaceae</taxon>
        <taxon>Mollisia</taxon>
    </lineage>
</organism>
<dbReference type="OrthoDB" id="3557131at2759"/>
<keyword evidence="4" id="KW-1185">Reference proteome</keyword>
<feature type="region of interest" description="Disordered" evidence="1">
    <location>
        <begin position="696"/>
        <end position="716"/>
    </location>
</feature>
<protein>
    <submittedName>
        <fullName evidence="3">Uncharacterized protein</fullName>
    </submittedName>
</protein>
<feature type="transmembrane region" description="Helical" evidence="2">
    <location>
        <begin position="110"/>
        <end position="131"/>
    </location>
</feature>
<dbReference type="KEGG" id="psco:LY89DRAFT_184506"/>
<dbReference type="RefSeq" id="XP_018077875.1">
    <property type="nucleotide sequence ID" value="XM_018205653.1"/>
</dbReference>
<keyword evidence="2" id="KW-0812">Transmembrane</keyword>
<dbReference type="Proteomes" id="UP000070700">
    <property type="component" value="Unassembled WGS sequence"/>
</dbReference>
<gene>
    <name evidence="3" type="ORF">LY89DRAFT_184506</name>
</gene>
<feature type="transmembrane region" description="Helical" evidence="2">
    <location>
        <begin position="568"/>
        <end position="597"/>
    </location>
</feature>
<reference evidence="3 4" key="1">
    <citation type="submission" date="2015-10" db="EMBL/GenBank/DDBJ databases">
        <title>Full genome of DAOMC 229536 Phialocephala scopiformis, a fungal endophyte of spruce producing the potent anti-insectan compound rugulosin.</title>
        <authorList>
            <consortium name="DOE Joint Genome Institute"/>
            <person name="Walker A.K."/>
            <person name="Frasz S.L."/>
            <person name="Seifert K.A."/>
            <person name="Miller J.D."/>
            <person name="Mondo S.J."/>
            <person name="Labutti K."/>
            <person name="Lipzen A."/>
            <person name="Dockter R."/>
            <person name="Kennedy M."/>
            <person name="Grigoriev I.V."/>
            <person name="Spatafora J.W."/>
        </authorList>
    </citation>
    <scope>NUCLEOTIDE SEQUENCE [LARGE SCALE GENOMIC DNA]</scope>
    <source>
        <strain evidence="3 4">CBS 120377</strain>
    </source>
</reference>